<evidence type="ECO:0000313" key="2">
    <source>
        <dbReference type="Proteomes" id="UP000798662"/>
    </source>
</evidence>
<comment type="caution">
    <text evidence="1">The sequence shown here is derived from an EMBL/GenBank/DDBJ whole genome shotgun (WGS) entry which is preliminary data.</text>
</comment>
<protein>
    <submittedName>
        <fullName evidence="1">Uncharacterized protein</fullName>
    </submittedName>
</protein>
<proteinExistence type="predicted"/>
<organism evidence="1 2">
    <name type="scientific">Pyropia yezoensis</name>
    <name type="common">Susabi-nori</name>
    <name type="synonym">Porphyra yezoensis</name>
    <dbReference type="NCBI Taxonomy" id="2788"/>
    <lineage>
        <taxon>Eukaryota</taxon>
        <taxon>Rhodophyta</taxon>
        <taxon>Bangiophyceae</taxon>
        <taxon>Bangiales</taxon>
        <taxon>Bangiaceae</taxon>
        <taxon>Pyropia</taxon>
    </lineage>
</organism>
<accession>A0ACC3BMF5</accession>
<dbReference type="EMBL" id="CM020618">
    <property type="protein sequence ID" value="KAK1858768.1"/>
    <property type="molecule type" value="Genomic_DNA"/>
</dbReference>
<keyword evidence="2" id="KW-1185">Reference proteome</keyword>
<evidence type="ECO:0000313" key="1">
    <source>
        <dbReference type="EMBL" id="KAK1858768.1"/>
    </source>
</evidence>
<dbReference type="Proteomes" id="UP000798662">
    <property type="component" value="Chromosome 1"/>
</dbReference>
<gene>
    <name evidence="1" type="ORF">I4F81_001369</name>
</gene>
<name>A0ACC3BMF5_PYRYE</name>
<sequence>MNNGTDGPTPVPVVVTTNDAASWYAACAILGGGLVVTAAGAARSAYTPRTAVRAKALARRAVLHGEYWLQGLVLAAATALGLGGHYGIGDDEGTSWGRLFPSVGLLALVAAACPIRSHPSWAAAAADGPLRTWVRTVPPGWAVGGTAAAAGGLALMGLTRTWDALAANVVALVVAWLHPFRPALRASPSRLGEDVGDGLLLLPGLYGPDRAYTLEGPDDRLIQLAVPTEADEERRPPTSSTPVEVAVPSSLADGAGTGSHRLSVEGVARQLYGMARAEAAAHRVTWRNDALRERRRWSLRAMLRGLLAPSVGEDAALAAVGVLPTPAPAVALSVLLDSLLVLPPTPDDDSAVAGSSRGSNPASHAAGANGSTPPAAGAPTPPASSGSSGAGSRRPTRPPRYASTGAASTSTSSSTDDWRKRADTLFTRLFALGTLGLVLEAPIDPTYEERGDVTSPATLLYHEWVNDVAEDWSGDTEVPVRQVGAYSAEGIRRLVCRGLMLVQATTYVYALAGAVATELLA</sequence>
<reference evidence="1" key="1">
    <citation type="submission" date="2019-11" db="EMBL/GenBank/DDBJ databases">
        <title>Nori genome reveals adaptations in red seaweeds to the harsh intertidal environment.</title>
        <authorList>
            <person name="Wang D."/>
            <person name="Mao Y."/>
        </authorList>
    </citation>
    <scope>NUCLEOTIDE SEQUENCE</scope>
    <source>
        <tissue evidence="1">Gametophyte</tissue>
    </source>
</reference>